<dbReference type="Gene3D" id="3.40.30.10">
    <property type="entry name" value="Glutaredoxin"/>
    <property type="match status" value="1"/>
</dbReference>
<dbReference type="PRINTS" id="PR00421">
    <property type="entry name" value="THIOREDOXIN"/>
</dbReference>
<dbReference type="SUPFAM" id="SSF52833">
    <property type="entry name" value="Thioredoxin-like"/>
    <property type="match status" value="1"/>
</dbReference>
<evidence type="ECO:0000313" key="5">
    <source>
        <dbReference type="Proteomes" id="UP001273166"/>
    </source>
</evidence>
<name>A0AAJ0LXX1_9PEZI</name>
<reference evidence="4" key="2">
    <citation type="submission" date="2023-06" db="EMBL/GenBank/DDBJ databases">
        <authorList>
            <consortium name="Lawrence Berkeley National Laboratory"/>
            <person name="Mondo S.J."/>
            <person name="Hensen N."/>
            <person name="Bonometti L."/>
            <person name="Westerberg I."/>
            <person name="Brannstrom I.O."/>
            <person name="Guillou S."/>
            <person name="Cros-Aarteil S."/>
            <person name="Calhoun S."/>
            <person name="Haridas S."/>
            <person name="Kuo A."/>
            <person name="Pangilinan J."/>
            <person name="Riley R."/>
            <person name="Labutti K."/>
            <person name="Andreopoulos B."/>
            <person name="Lipzen A."/>
            <person name="Chen C."/>
            <person name="Yanf M."/>
            <person name="Daum C."/>
            <person name="Ng V."/>
            <person name="Clum A."/>
            <person name="Steindorff A."/>
            <person name="Ohm R."/>
            <person name="Martin F."/>
            <person name="Silar P."/>
            <person name="Natvig D."/>
            <person name="Lalanne C."/>
            <person name="Gautier V."/>
            <person name="Ament-Velasquez S.L."/>
            <person name="Kruys A."/>
            <person name="Hutchinson M.I."/>
            <person name="Powell A.J."/>
            <person name="Barry K."/>
            <person name="Miller A.N."/>
            <person name="Grigoriev I.V."/>
            <person name="Debuchy R."/>
            <person name="Gladieux P."/>
            <person name="Thoren M.H."/>
            <person name="Johannesson H."/>
        </authorList>
    </citation>
    <scope>NUCLEOTIDE SEQUENCE</scope>
    <source>
        <strain evidence="4">CBS 333.67</strain>
    </source>
</reference>
<comment type="similarity">
    <text evidence="1">Belongs to the thioredoxin family.</text>
</comment>
<dbReference type="PANTHER" id="PTHR46115">
    <property type="entry name" value="THIOREDOXIN-LIKE PROTEIN 1"/>
    <property type="match status" value="1"/>
</dbReference>
<proteinExistence type="inferred from homology"/>
<dbReference type="CDD" id="cd02947">
    <property type="entry name" value="TRX_family"/>
    <property type="match status" value="1"/>
</dbReference>
<sequence>MADQEDPIHHITSLSSLAPLSSTHKYLILDFTAQWCPPCKAIAPLFSRLAKESAVPNVLAFAKVDVDEAPDVAQKFGVTAMPTFLFLVDGEPKGVPVEAVAAVPSVSKDDEGRVVQIRGADPRSLVAVVQEVARLAKEEAEGGGEEKTS</sequence>
<dbReference type="RefSeq" id="XP_062717480.1">
    <property type="nucleotide sequence ID" value="XM_062870065.1"/>
</dbReference>
<dbReference type="PROSITE" id="PS00194">
    <property type="entry name" value="THIOREDOXIN_1"/>
    <property type="match status" value="1"/>
</dbReference>
<dbReference type="EMBL" id="JAUDZG010000008">
    <property type="protein sequence ID" value="KAK3301700.1"/>
    <property type="molecule type" value="Genomic_DNA"/>
</dbReference>
<evidence type="ECO:0000256" key="2">
    <source>
        <dbReference type="ARBA" id="ARBA00023157"/>
    </source>
</evidence>
<dbReference type="GeneID" id="87888894"/>
<feature type="domain" description="Thioredoxin" evidence="3">
    <location>
        <begin position="1"/>
        <end position="134"/>
    </location>
</feature>
<evidence type="ECO:0000256" key="1">
    <source>
        <dbReference type="ARBA" id="ARBA00008987"/>
    </source>
</evidence>
<dbReference type="Pfam" id="PF00085">
    <property type="entry name" value="Thioredoxin"/>
    <property type="match status" value="1"/>
</dbReference>
<dbReference type="InterPro" id="IPR036249">
    <property type="entry name" value="Thioredoxin-like_sf"/>
</dbReference>
<keyword evidence="2" id="KW-1015">Disulfide bond</keyword>
<dbReference type="InterPro" id="IPR017937">
    <property type="entry name" value="Thioredoxin_CS"/>
</dbReference>
<dbReference type="InterPro" id="IPR013766">
    <property type="entry name" value="Thioredoxin_domain"/>
</dbReference>
<comment type="caution">
    <text evidence="4">The sequence shown here is derived from an EMBL/GenBank/DDBJ whole genome shotgun (WGS) entry which is preliminary data.</text>
</comment>
<protein>
    <submittedName>
        <fullName evidence="4">Thioredoxin-like protein</fullName>
    </submittedName>
</protein>
<reference evidence="4" key="1">
    <citation type="journal article" date="2023" name="Mol. Phylogenet. Evol.">
        <title>Genome-scale phylogeny and comparative genomics of the fungal order Sordariales.</title>
        <authorList>
            <person name="Hensen N."/>
            <person name="Bonometti L."/>
            <person name="Westerberg I."/>
            <person name="Brannstrom I.O."/>
            <person name="Guillou S."/>
            <person name="Cros-Aarteil S."/>
            <person name="Calhoun S."/>
            <person name="Haridas S."/>
            <person name="Kuo A."/>
            <person name="Mondo S."/>
            <person name="Pangilinan J."/>
            <person name="Riley R."/>
            <person name="LaButti K."/>
            <person name="Andreopoulos B."/>
            <person name="Lipzen A."/>
            <person name="Chen C."/>
            <person name="Yan M."/>
            <person name="Daum C."/>
            <person name="Ng V."/>
            <person name="Clum A."/>
            <person name="Steindorff A."/>
            <person name="Ohm R.A."/>
            <person name="Martin F."/>
            <person name="Silar P."/>
            <person name="Natvig D.O."/>
            <person name="Lalanne C."/>
            <person name="Gautier V."/>
            <person name="Ament-Velasquez S.L."/>
            <person name="Kruys A."/>
            <person name="Hutchinson M.I."/>
            <person name="Powell A.J."/>
            <person name="Barry K."/>
            <person name="Miller A.N."/>
            <person name="Grigoriev I.V."/>
            <person name="Debuchy R."/>
            <person name="Gladieux P."/>
            <person name="Hiltunen Thoren M."/>
            <person name="Johannesson H."/>
        </authorList>
    </citation>
    <scope>NUCLEOTIDE SEQUENCE</scope>
    <source>
        <strain evidence="4">CBS 333.67</strain>
    </source>
</reference>
<organism evidence="4 5">
    <name type="scientific">Chaetomium strumarium</name>
    <dbReference type="NCBI Taxonomy" id="1170767"/>
    <lineage>
        <taxon>Eukaryota</taxon>
        <taxon>Fungi</taxon>
        <taxon>Dikarya</taxon>
        <taxon>Ascomycota</taxon>
        <taxon>Pezizomycotina</taxon>
        <taxon>Sordariomycetes</taxon>
        <taxon>Sordariomycetidae</taxon>
        <taxon>Sordariales</taxon>
        <taxon>Chaetomiaceae</taxon>
        <taxon>Chaetomium</taxon>
    </lineage>
</organism>
<dbReference type="PROSITE" id="PS51352">
    <property type="entry name" value="THIOREDOXIN_2"/>
    <property type="match status" value="1"/>
</dbReference>
<accession>A0AAJ0LXX1</accession>
<keyword evidence="5" id="KW-1185">Reference proteome</keyword>
<dbReference type="AlphaFoldDB" id="A0AAJ0LXX1"/>
<dbReference type="Proteomes" id="UP001273166">
    <property type="component" value="Unassembled WGS sequence"/>
</dbReference>
<evidence type="ECO:0000313" key="4">
    <source>
        <dbReference type="EMBL" id="KAK3301700.1"/>
    </source>
</evidence>
<gene>
    <name evidence="4" type="ORF">B0T15DRAFT_544389</name>
</gene>
<evidence type="ECO:0000259" key="3">
    <source>
        <dbReference type="PROSITE" id="PS51352"/>
    </source>
</evidence>